<feature type="domain" description="Rhodanese" evidence="3">
    <location>
        <begin position="35"/>
        <end position="157"/>
    </location>
</feature>
<dbReference type="Proteomes" id="UP000245790">
    <property type="component" value="Unassembled WGS sequence"/>
</dbReference>
<evidence type="ECO:0000256" key="2">
    <source>
        <dbReference type="ARBA" id="ARBA00022737"/>
    </source>
</evidence>
<evidence type="ECO:0000256" key="1">
    <source>
        <dbReference type="ARBA" id="ARBA00022679"/>
    </source>
</evidence>
<comment type="caution">
    <text evidence="4">The sequence shown here is derived from an EMBL/GenBank/DDBJ whole genome shotgun (WGS) entry which is preliminary data.</text>
</comment>
<dbReference type="EMBL" id="QGGU01000008">
    <property type="protein sequence ID" value="PWK49304.1"/>
    <property type="molecule type" value="Genomic_DNA"/>
</dbReference>
<evidence type="ECO:0000259" key="3">
    <source>
        <dbReference type="PROSITE" id="PS50206"/>
    </source>
</evidence>
<dbReference type="CDD" id="cd01448">
    <property type="entry name" value="TST_Repeat_1"/>
    <property type="match status" value="1"/>
</dbReference>
<dbReference type="Pfam" id="PF00581">
    <property type="entry name" value="Rhodanese"/>
    <property type="match status" value="1"/>
</dbReference>
<dbReference type="GO" id="GO:0004792">
    <property type="term" value="F:thiosulfate-cyanide sulfurtransferase activity"/>
    <property type="evidence" value="ECO:0007669"/>
    <property type="project" value="TreeGrafter"/>
</dbReference>
<dbReference type="OrthoDB" id="9781034at2"/>
<dbReference type="SUPFAM" id="SSF52821">
    <property type="entry name" value="Rhodanese/Cell cycle control phosphatase"/>
    <property type="match status" value="2"/>
</dbReference>
<dbReference type="InterPro" id="IPR001763">
    <property type="entry name" value="Rhodanese-like_dom"/>
</dbReference>
<dbReference type="RefSeq" id="WP_109764094.1">
    <property type="nucleotide sequence ID" value="NZ_QGGU01000008.1"/>
</dbReference>
<dbReference type="InterPro" id="IPR036873">
    <property type="entry name" value="Rhodanese-like_dom_sf"/>
</dbReference>
<accession>A0A316FKS2</accession>
<dbReference type="Gene3D" id="3.40.250.10">
    <property type="entry name" value="Rhodanese-like domain"/>
    <property type="match status" value="2"/>
</dbReference>
<keyword evidence="4" id="KW-0670">Pyruvate</keyword>
<name>A0A316FKS2_9GAMM</name>
<gene>
    <name evidence="4" type="ORF">C8D97_108214</name>
</gene>
<proteinExistence type="predicted"/>
<protein>
    <submittedName>
        <fullName evidence="4">Thiosulfate/3-mercaptopyruvate sulfurtransferase</fullName>
    </submittedName>
</protein>
<dbReference type="PANTHER" id="PTHR11364:SF27">
    <property type="entry name" value="SULFURTRANSFERASE"/>
    <property type="match status" value="1"/>
</dbReference>
<evidence type="ECO:0000313" key="4">
    <source>
        <dbReference type="EMBL" id="PWK49304.1"/>
    </source>
</evidence>
<organism evidence="4 5">
    <name type="scientific">Pleionea mediterranea</name>
    <dbReference type="NCBI Taxonomy" id="523701"/>
    <lineage>
        <taxon>Bacteria</taxon>
        <taxon>Pseudomonadati</taxon>
        <taxon>Pseudomonadota</taxon>
        <taxon>Gammaproteobacteria</taxon>
        <taxon>Oceanospirillales</taxon>
        <taxon>Pleioneaceae</taxon>
        <taxon>Pleionea</taxon>
    </lineage>
</organism>
<keyword evidence="1 4" id="KW-0808">Transferase</keyword>
<evidence type="ECO:0000313" key="5">
    <source>
        <dbReference type="Proteomes" id="UP000245790"/>
    </source>
</evidence>
<feature type="domain" description="Rhodanese" evidence="3">
    <location>
        <begin position="193"/>
        <end position="293"/>
    </location>
</feature>
<sequence>MQWQELFITATQLNQLISDSTDSTNASESTRIRKSAKPLKIFDCRFSLAVGDKPAKGKAFYDESHIPGSEYLDLEQDLSGQITNISGRHPLPNKAQQNQLIDRYQLDSDTTIICYDDGKLAFAARAWFTFHLMGFHRVRLLSGGLPAWQSINNQVSNANQPSTDSEYNREKSSTLPLSAVAPPIQLNTLTQALSEPTVLIDAREAVRFQGKQEPIDPVAGAISNAINMPWLDCFDEDGQFKPVNWHRSRWQNTNTPCHYCGSGVTALVNILSALLANNNQQHFYAGGWSEYIHSKHFSKGSNKAD</sequence>
<dbReference type="InterPro" id="IPR045078">
    <property type="entry name" value="TST/MPST-like"/>
</dbReference>
<keyword evidence="5" id="KW-1185">Reference proteome</keyword>
<reference evidence="4 5" key="1">
    <citation type="submission" date="2018-05" db="EMBL/GenBank/DDBJ databases">
        <title>Genomic Encyclopedia of Type Strains, Phase IV (KMG-IV): sequencing the most valuable type-strain genomes for metagenomic binning, comparative biology and taxonomic classification.</title>
        <authorList>
            <person name="Goeker M."/>
        </authorList>
    </citation>
    <scope>NUCLEOTIDE SEQUENCE [LARGE SCALE GENOMIC DNA]</scope>
    <source>
        <strain evidence="4 5">DSM 25350</strain>
    </source>
</reference>
<dbReference type="PANTHER" id="PTHR11364">
    <property type="entry name" value="THIOSULFATE SULFERTANSFERASE"/>
    <property type="match status" value="1"/>
</dbReference>
<dbReference type="AlphaFoldDB" id="A0A316FKS2"/>
<dbReference type="SMART" id="SM00450">
    <property type="entry name" value="RHOD"/>
    <property type="match status" value="2"/>
</dbReference>
<dbReference type="PROSITE" id="PS50206">
    <property type="entry name" value="RHODANESE_3"/>
    <property type="match status" value="2"/>
</dbReference>
<keyword evidence="2" id="KW-0677">Repeat</keyword>